<sequence length="127" mass="13346">MTTVPQAAPLRADCIADSAGGLTFDVTAPQANDTAHLVLRHREGPEEVTLPLAPAARGRLRAALPSSVVLPEGHWDAYASVTAEDPDARVVSGAMDVHPSASRVPYVTRQGNLSVESRLGRVQEDAA</sequence>
<gene>
    <name evidence="1" type="ORF">OHU27_07085</name>
</gene>
<reference evidence="1 2" key="1">
    <citation type="submission" date="2022-10" db="EMBL/GenBank/DDBJ databases">
        <title>The complete genomes of actinobacterial strains from the NBC collection.</title>
        <authorList>
            <person name="Joergensen T.S."/>
            <person name="Alvarez Arevalo M."/>
            <person name="Sterndorff E.B."/>
            <person name="Faurdal D."/>
            <person name="Vuksanovic O."/>
            <person name="Mourched A.-S."/>
            <person name="Charusanti P."/>
            <person name="Shaw S."/>
            <person name="Blin K."/>
            <person name="Weber T."/>
        </authorList>
    </citation>
    <scope>NUCLEOTIDE SEQUENCE [LARGE SCALE GENOMIC DNA]</scope>
    <source>
        <strain evidence="1 2">NBC_00206</strain>
    </source>
</reference>
<evidence type="ECO:0000313" key="2">
    <source>
        <dbReference type="Proteomes" id="UP001622690"/>
    </source>
</evidence>
<keyword evidence="2" id="KW-1185">Reference proteome</keyword>
<proteinExistence type="predicted"/>
<organism evidence="1 2">
    <name type="scientific">Streptomyces nigra</name>
    <dbReference type="NCBI Taxonomy" id="1827580"/>
    <lineage>
        <taxon>Bacteria</taxon>
        <taxon>Bacillati</taxon>
        <taxon>Actinomycetota</taxon>
        <taxon>Actinomycetes</taxon>
        <taxon>Kitasatosporales</taxon>
        <taxon>Streptomycetaceae</taxon>
        <taxon>Streptomyces</taxon>
    </lineage>
</organism>
<dbReference type="RefSeq" id="WP_055622766.1">
    <property type="nucleotide sequence ID" value="NZ_CP108125.1"/>
</dbReference>
<evidence type="ECO:0000313" key="1">
    <source>
        <dbReference type="EMBL" id="WTO82195.1"/>
    </source>
</evidence>
<evidence type="ECO:0008006" key="3">
    <source>
        <dbReference type="Google" id="ProtNLM"/>
    </source>
</evidence>
<name>A0ABZ1IPF9_9ACTN</name>
<protein>
    <recommendedName>
        <fullName evidence="3">Transferase</fullName>
    </recommendedName>
</protein>
<dbReference type="EMBL" id="CP108125">
    <property type="protein sequence ID" value="WTO82195.1"/>
    <property type="molecule type" value="Genomic_DNA"/>
</dbReference>
<accession>A0ABZ1IPF9</accession>
<dbReference type="Proteomes" id="UP001622690">
    <property type="component" value="Chromosome"/>
</dbReference>